<feature type="signal peptide" evidence="11">
    <location>
        <begin position="1"/>
        <end position="24"/>
    </location>
</feature>
<dbReference type="GO" id="GO:0006508">
    <property type="term" value="P:proteolysis"/>
    <property type="evidence" value="ECO:0007669"/>
    <property type="project" value="InterPro"/>
</dbReference>
<accession>A0A840ILC2</accession>
<dbReference type="PANTHER" id="PTHR21581:SF33">
    <property type="entry name" value="D-ALANYL-D-ALANINE CARBOXYPEPTIDASE DACB"/>
    <property type="match status" value="1"/>
</dbReference>
<dbReference type="Pfam" id="PF00768">
    <property type="entry name" value="Peptidase_S11"/>
    <property type="match status" value="1"/>
</dbReference>
<evidence type="ECO:0000313" key="14">
    <source>
        <dbReference type="Proteomes" id="UP000585272"/>
    </source>
</evidence>
<comment type="caution">
    <text evidence="13">The sequence shown here is derived from an EMBL/GenBank/DDBJ whole genome shotgun (WGS) entry which is preliminary data.</text>
</comment>
<dbReference type="GO" id="GO:0008360">
    <property type="term" value="P:regulation of cell shape"/>
    <property type="evidence" value="ECO:0007669"/>
    <property type="project" value="UniProtKB-KW"/>
</dbReference>
<feature type="compositionally biased region" description="Low complexity" evidence="10">
    <location>
        <begin position="41"/>
        <end position="53"/>
    </location>
</feature>
<dbReference type="RefSeq" id="WP_183345613.1">
    <property type="nucleotide sequence ID" value="NZ_JACHNU010000010.1"/>
</dbReference>
<dbReference type="GO" id="GO:0071555">
    <property type="term" value="P:cell wall organization"/>
    <property type="evidence" value="ECO:0007669"/>
    <property type="project" value="UniProtKB-KW"/>
</dbReference>
<evidence type="ECO:0000256" key="5">
    <source>
        <dbReference type="ARBA" id="ARBA00022984"/>
    </source>
</evidence>
<evidence type="ECO:0000256" key="6">
    <source>
        <dbReference type="ARBA" id="ARBA00023316"/>
    </source>
</evidence>
<evidence type="ECO:0000256" key="4">
    <source>
        <dbReference type="ARBA" id="ARBA00022960"/>
    </source>
</evidence>
<dbReference type="PRINTS" id="PR00725">
    <property type="entry name" value="DADACBPTASE1"/>
</dbReference>
<dbReference type="InterPro" id="IPR012338">
    <property type="entry name" value="Beta-lactam/transpept-like"/>
</dbReference>
<dbReference type="InterPro" id="IPR018044">
    <property type="entry name" value="Peptidase_S11"/>
</dbReference>
<keyword evidence="3" id="KW-0378">Hydrolase</keyword>
<evidence type="ECO:0000256" key="3">
    <source>
        <dbReference type="ARBA" id="ARBA00022801"/>
    </source>
</evidence>
<evidence type="ECO:0000256" key="11">
    <source>
        <dbReference type="SAM" id="SignalP"/>
    </source>
</evidence>
<feature type="active site" evidence="7">
    <location>
        <position position="165"/>
    </location>
</feature>
<feature type="chain" id="PRO_5039587367" evidence="11">
    <location>
        <begin position="25"/>
        <end position="326"/>
    </location>
</feature>
<feature type="active site" description="Acyl-ester intermediate" evidence="7">
    <location>
        <position position="109"/>
    </location>
</feature>
<evidence type="ECO:0000256" key="7">
    <source>
        <dbReference type="PIRSR" id="PIRSR618044-1"/>
    </source>
</evidence>
<keyword evidence="13" id="KW-0645">Protease</keyword>
<keyword evidence="5" id="KW-0573">Peptidoglycan synthesis</keyword>
<dbReference type="EMBL" id="JACHNU010000010">
    <property type="protein sequence ID" value="MBB4665041.1"/>
    <property type="molecule type" value="Genomic_DNA"/>
</dbReference>
<feature type="binding site" evidence="8">
    <location>
        <position position="273"/>
    </location>
    <ligand>
        <name>substrate</name>
    </ligand>
</feature>
<keyword evidence="2 11" id="KW-0732">Signal</keyword>
<evidence type="ECO:0000256" key="10">
    <source>
        <dbReference type="SAM" id="MobiDB-lite"/>
    </source>
</evidence>
<evidence type="ECO:0000256" key="9">
    <source>
        <dbReference type="RuleBase" id="RU004016"/>
    </source>
</evidence>
<dbReference type="GO" id="GO:0009252">
    <property type="term" value="P:peptidoglycan biosynthetic process"/>
    <property type="evidence" value="ECO:0007669"/>
    <property type="project" value="UniProtKB-KW"/>
</dbReference>
<dbReference type="SUPFAM" id="SSF56601">
    <property type="entry name" value="beta-lactamase/transpeptidase-like"/>
    <property type="match status" value="1"/>
</dbReference>
<gene>
    <name evidence="13" type="ORF">BDZ31_004660</name>
</gene>
<evidence type="ECO:0000256" key="1">
    <source>
        <dbReference type="ARBA" id="ARBA00007164"/>
    </source>
</evidence>
<proteinExistence type="inferred from homology"/>
<evidence type="ECO:0000256" key="2">
    <source>
        <dbReference type="ARBA" id="ARBA00022729"/>
    </source>
</evidence>
<keyword evidence="14" id="KW-1185">Reference proteome</keyword>
<keyword evidence="13" id="KW-0121">Carboxypeptidase</keyword>
<feature type="region of interest" description="Disordered" evidence="10">
    <location>
        <begin position="41"/>
        <end position="62"/>
    </location>
</feature>
<protein>
    <submittedName>
        <fullName evidence="13">D-alanyl-D-alanine carboxypeptidase</fullName>
    </submittedName>
</protein>
<name>A0A840ILC2_9ACTN</name>
<feature type="active site" description="Proton acceptor" evidence="7">
    <location>
        <position position="112"/>
    </location>
</feature>
<evidence type="ECO:0000259" key="12">
    <source>
        <dbReference type="Pfam" id="PF00768"/>
    </source>
</evidence>
<dbReference type="GO" id="GO:0009002">
    <property type="term" value="F:serine-type D-Ala-D-Ala carboxypeptidase activity"/>
    <property type="evidence" value="ECO:0007669"/>
    <property type="project" value="InterPro"/>
</dbReference>
<dbReference type="AlphaFoldDB" id="A0A840ILC2"/>
<sequence length="326" mass="34255">MFLRRHLIAACCLLAAAGGAAVLALGLLDGGAGAPVSGVASPAVAASPPGEVADAPPTPQPHDFGRIAAEGGLLPVRLRRPPRSGLLVDASSGRVLWRREPERRLPIASVTKMMTALIVAERTRPREPVAITREALAYTGSGVGMLPKGRRAQAETLLYGLMLPSGNDAAIALAQHVGGSVRRFVRIMNARAAELGLTCTRFASPSGIVDEGGWSCAPDLALLARKVLEVRRLARIVRTRLTTMPLPIRGGRVWLANHNPLLAMGYPGADGVKTGFTDAAGRCFVGSATRIGRDGRRRRLIVVLLHSPNPGKQAARLLDAGFAAAR</sequence>
<dbReference type="PANTHER" id="PTHR21581">
    <property type="entry name" value="D-ALANYL-D-ALANINE CARBOXYPEPTIDASE"/>
    <property type="match status" value="1"/>
</dbReference>
<dbReference type="InterPro" id="IPR001967">
    <property type="entry name" value="Peptidase_S11_N"/>
</dbReference>
<evidence type="ECO:0000313" key="13">
    <source>
        <dbReference type="EMBL" id="MBB4665041.1"/>
    </source>
</evidence>
<dbReference type="Gene3D" id="3.40.710.10">
    <property type="entry name" value="DD-peptidase/beta-lactamase superfamily"/>
    <property type="match status" value="1"/>
</dbReference>
<comment type="similarity">
    <text evidence="1 9">Belongs to the peptidase S11 family.</text>
</comment>
<evidence type="ECO:0000256" key="8">
    <source>
        <dbReference type="PIRSR" id="PIRSR618044-2"/>
    </source>
</evidence>
<keyword evidence="4" id="KW-0133">Cell shape</keyword>
<reference evidence="13 14" key="1">
    <citation type="submission" date="2020-08" db="EMBL/GenBank/DDBJ databases">
        <title>Genomic Encyclopedia of Archaeal and Bacterial Type Strains, Phase II (KMG-II): from individual species to whole genera.</title>
        <authorList>
            <person name="Goeker M."/>
        </authorList>
    </citation>
    <scope>NUCLEOTIDE SEQUENCE [LARGE SCALE GENOMIC DNA]</scope>
    <source>
        <strain evidence="13 14">DSM 23288</strain>
    </source>
</reference>
<keyword evidence="6" id="KW-0961">Cell wall biogenesis/degradation</keyword>
<organism evidence="13 14">
    <name type="scientific">Conexibacter arvalis</name>
    <dbReference type="NCBI Taxonomy" id="912552"/>
    <lineage>
        <taxon>Bacteria</taxon>
        <taxon>Bacillati</taxon>
        <taxon>Actinomycetota</taxon>
        <taxon>Thermoleophilia</taxon>
        <taxon>Solirubrobacterales</taxon>
        <taxon>Conexibacteraceae</taxon>
        <taxon>Conexibacter</taxon>
    </lineage>
</organism>
<feature type="domain" description="Peptidase S11 D-alanyl-D-alanine carboxypeptidase A N-terminal" evidence="12">
    <location>
        <begin position="84"/>
        <end position="305"/>
    </location>
</feature>
<dbReference type="Proteomes" id="UP000585272">
    <property type="component" value="Unassembled WGS sequence"/>
</dbReference>